<sequence length="376" mass="43880">MANSSGSSTHGCFFRISMDKNFNWSSSYLDMNMSHCQKENIGISFSQGFYTYVTPFVLTIGIVGNILSIVVFMSKNMRKLSASTYLAALSVSDICALFFYVFIDWLRRGLPYFPGKYEATFLEEQGLCQLQTYLSYVSRFVSAWIIVTFTVERYIGVCHPLKRKDICGSRSSQKVIASVIVIALVLMVYKPALTGRHENTRIQQTVARCSRNPNLPLLSFILDSIFALSITFVPFLLISILNFFIIRRLYLRNRRYLKKNIVTEESIIRMEFTVILLVVSFVYVVLNLPYFYFWCKRFLEVFQSKSAFFDHSEAELLVTRVVFYLNYCINFFLYSVTGAYFRKELKVLFWYQKYHEVNNCSRLSNHSNHSTRHSWV</sequence>
<dbReference type="Gene3D" id="1.20.1070.10">
    <property type="entry name" value="Rhodopsin 7-helix transmembrane proteins"/>
    <property type="match status" value="1"/>
</dbReference>
<dbReference type="GO" id="GO:0004930">
    <property type="term" value="F:G protein-coupled receptor activity"/>
    <property type="evidence" value="ECO:0007669"/>
    <property type="project" value="UniProtKB-KW"/>
</dbReference>
<evidence type="ECO:0000313" key="12">
    <source>
        <dbReference type="Proteomes" id="UP000678393"/>
    </source>
</evidence>
<feature type="transmembrane region" description="Helical" evidence="9">
    <location>
        <begin position="136"/>
        <end position="155"/>
    </location>
</feature>
<keyword evidence="2 8" id="KW-0812">Transmembrane</keyword>
<evidence type="ECO:0000259" key="10">
    <source>
        <dbReference type="PROSITE" id="PS50262"/>
    </source>
</evidence>
<evidence type="ECO:0000256" key="7">
    <source>
        <dbReference type="ARBA" id="ARBA00023224"/>
    </source>
</evidence>
<evidence type="ECO:0000256" key="2">
    <source>
        <dbReference type="ARBA" id="ARBA00022692"/>
    </source>
</evidence>
<reference evidence="11" key="1">
    <citation type="submission" date="2021-04" db="EMBL/GenBank/DDBJ databases">
        <authorList>
            <consortium name="Molecular Ecology Group"/>
        </authorList>
    </citation>
    <scope>NUCLEOTIDE SEQUENCE</scope>
</reference>
<dbReference type="Proteomes" id="UP000678393">
    <property type="component" value="Unassembled WGS sequence"/>
</dbReference>
<dbReference type="Pfam" id="PF00001">
    <property type="entry name" value="7tm_1"/>
    <property type="match status" value="1"/>
</dbReference>
<dbReference type="PRINTS" id="PR00237">
    <property type="entry name" value="GPCRRHODOPSN"/>
</dbReference>
<gene>
    <name evidence="11" type="ORF">CUNI_LOCUS20119</name>
</gene>
<dbReference type="PROSITE" id="PS50262">
    <property type="entry name" value="G_PROTEIN_RECEP_F1_2"/>
    <property type="match status" value="1"/>
</dbReference>
<evidence type="ECO:0000256" key="4">
    <source>
        <dbReference type="ARBA" id="ARBA00023040"/>
    </source>
</evidence>
<dbReference type="OrthoDB" id="9990906at2759"/>
<feature type="domain" description="G-protein coupled receptors family 1 profile" evidence="10">
    <location>
        <begin position="64"/>
        <end position="334"/>
    </location>
</feature>
<name>A0A8S4A8E6_9EUPU</name>
<feature type="transmembrane region" description="Helical" evidence="9">
    <location>
        <begin position="49"/>
        <end position="73"/>
    </location>
</feature>
<dbReference type="PANTHER" id="PTHR24243">
    <property type="entry name" value="G-PROTEIN COUPLED RECEPTOR"/>
    <property type="match status" value="1"/>
</dbReference>
<evidence type="ECO:0000256" key="5">
    <source>
        <dbReference type="ARBA" id="ARBA00023136"/>
    </source>
</evidence>
<keyword evidence="4 8" id="KW-0297">G-protein coupled receptor</keyword>
<dbReference type="InterPro" id="IPR000276">
    <property type="entry name" value="GPCR_Rhodpsn"/>
</dbReference>
<dbReference type="PROSITE" id="PS00237">
    <property type="entry name" value="G_PROTEIN_RECEP_F1_1"/>
    <property type="match status" value="1"/>
</dbReference>
<dbReference type="PANTHER" id="PTHR24243:SF230">
    <property type="entry name" value="G-PROTEIN COUPLED RECEPTORS FAMILY 1 PROFILE DOMAIN-CONTAINING PROTEIN"/>
    <property type="match status" value="1"/>
</dbReference>
<feature type="transmembrane region" description="Helical" evidence="9">
    <location>
        <begin position="85"/>
        <end position="103"/>
    </location>
</feature>
<dbReference type="InterPro" id="IPR017452">
    <property type="entry name" value="GPCR_Rhodpsn_7TM"/>
</dbReference>
<keyword evidence="12" id="KW-1185">Reference proteome</keyword>
<protein>
    <recommendedName>
        <fullName evidence="10">G-protein coupled receptors family 1 profile domain-containing protein</fullName>
    </recommendedName>
</protein>
<keyword evidence="7 8" id="KW-0807">Transducer</keyword>
<dbReference type="SUPFAM" id="SSF81321">
    <property type="entry name" value="Family A G protein-coupled receptor-like"/>
    <property type="match status" value="1"/>
</dbReference>
<comment type="similarity">
    <text evidence="8">Belongs to the G-protein coupled receptor 1 family.</text>
</comment>
<comment type="subcellular location">
    <subcellularLocation>
        <location evidence="1">Membrane</location>
        <topology evidence="1">Multi-pass membrane protein</topology>
    </subcellularLocation>
</comment>
<organism evidence="11 12">
    <name type="scientific">Candidula unifasciata</name>
    <dbReference type="NCBI Taxonomy" id="100452"/>
    <lineage>
        <taxon>Eukaryota</taxon>
        <taxon>Metazoa</taxon>
        <taxon>Spiralia</taxon>
        <taxon>Lophotrochozoa</taxon>
        <taxon>Mollusca</taxon>
        <taxon>Gastropoda</taxon>
        <taxon>Heterobranchia</taxon>
        <taxon>Euthyneura</taxon>
        <taxon>Panpulmonata</taxon>
        <taxon>Eupulmonata</taxon>
        <taxon>Stylommatophora</taxon>
        <taxon>Helicina</taxon>
        <taxon>Helicoidea</taxon>
        <taxon>Geomitridae</taxon>
        <taxon>Candidula</taxon>
    </lineage>
</organism>
<feature type="transmembrane region" description="Helical" evidence="9">
    <location>
        <begin position="321"/>
        <end position="341"/>
    </location>
</feature>
<comment type="caution">
    <text evidence="11">The sequence shown here is derived from an EMBL/GenBank/DDBJ whole genome shotgun (WGS) entry which is preliminary data.</text>
</comment>
<proteinExistence type="inferred from homology"/>
<feature type="transmembrane region" description="Helical" evidence="9">
    <location>
        <begin position="225"/>
        <end position="246"/>
    </location>
</feature>
<keyword evidence="6 8" id="KW-0675">Receptor</keyword>
<evidence type="ECO:0000313" key="11">
    <source>
        <dbReference type="EMBL" id="CAG5134561.1"/>
    </source>
</evidence>
<dbReference type="GO" id="GO:0005886">
    <property type="term" value="C:plasma membrane"/>
    <property type="evidence" value="ECO:0007669"/>
    <property type="project" value="TreeGrafter"/>
</dbReference>
<keyword evidence="3 9" id="KW-1133">Transmembrane helix</keyword>
<evidence type="ECO:0000256" key="3">
    <source>
        <dbReference type="ARBA" id="ARBA00022989"/>
    </source>
</evidence>
<feature type="transmembrane region" description="Helical" evidence="9">
    <location>
        <begin position="175"/>
        <end position="192"/>
    </location>
</feature>
<evidence type="ECO:0000256" key="1">
    <source>
        <dbReference type="ARBA" id="ARBA00004141"/>
    </source>
</evidence>
<dbReference type="EMBL" id="CAJHNH020007334">
    <property type="protein sequence ID" value="CAG5134561.1"/>
    <property type="molecule type" value="Genomic_DNA"/>
</dbReference>
<evidence type="ECO:0000256" key="9">
    <source>
        <dbReference type="SAM" id="Phobius"/>
    </source>
</evidence>
<evidence type="ECO:0000256" key="6">
    <source>
        <dbReference type="ARBA" id="ARBA00023170"/>
    </source>
</evidence>
<keyword evidence="5 9" id="KW-0472">Membrane</keyword>
<evidence type="ECO:0000256" key="8">
    <source>
        <dbReference type="RuleBase" id="RU000688"/>
    </source>
</evidence>
<dbReference type="AlphaFoldDB" id="A0A8S4A8E6"/>
<dbReference type="CDD" id="cd14978">
    <property type="entry name" value="7tmA_FMRFamide_R-like"/>
    <property type="match status" value="1"/>
</dbReference>
<accession>A0A8S4A8E6</accession>
<feature type="transmembrane region" description="Helical" evidence="9">
    <location>
        <begin position="267"/>
        <end position="292"/>
    </location>
</feature>